<keyword evidence="6" id="KW-1185">Reference proteome</keyword>
<dbReference type="SMART" id="SM00267">
    <property type="entry name" value="GGDEF"/>
    <property type="match status" value="1"/>
</dbReference>
<evidence type="ECO:0000256" key="3">
    <source>
        <dbReference type="ARBA" id="ARBA00034247"/>
    </source>
</evidence>
<dbReference type="CDD" id="cd01949">
    <property type="entry name" value="GGDEF"/>
    <property type="match status" value="1"/>
</dbReference>
<comment type="catalytic activity">
    <reaction evidence="3">
        <text>2 GTP = 3',3'-c-di-GMP + 2 diphosphate</text>
        <dbReference type="Rhea" id="RHEA:24898"/>
        <dbReference type="ChEBI" id="CHEBI:33019"/>
        <dbReference type="ChEBI" id="CHEBI:37565"/>
        <dbReference type="ChEBI" id="CHEBI:58805"/>
        <dbReference type="EC" id="2.7.7.65"/>
    </reaction>
</comment>
<dbReference type="NCBIfam" id="TIGR00254">
    <property type="entry name" value="GGDEF"/>
    <property type="match status" value="1"/>
</dbReference>
<dbReference type="GO" id="GO:0052621">
    <property type="term" value="F:diguanylate cyclase activity"/>
    <property type="evidence" value="ECO:0007669"/>
    <property type="project" value="UniProtKB-EC"/>
</dbReference>
<dbReference type="PATRIC" id="fig|1073377.4.peg.4005"/>
<dbReference type="Gene3D" id="3.30.450.20">
    <property type="entry name" value="PAS domain"/>
    <property type="match status" value="1"/>
</dbReference>
<proteinExistence type="predicted"/>
<dbReference type="GO" id="GO:0043709">
    <property type="term" value="P:cell adhesion involved in single-species biofilm formation"/>
    <property type="evidence" value="ECO:0007669"/>
    <property type="project" value="TreeGrafter"/>
</dbReference>
<dbReference type="AlphaFoldDB" id="K1JE13"/>
<dbReference type="InterPro" id="IPR000160">
    <property type="entry name" value="GGDEF_dom"/>
</dbReference>
<evidence type="ECO:0000259" key="4">
    <source>
        <dbReference type="PROSITE" id="PS50887"/>
    </source>
</evidence>
<dbReference type="Pfam" id="PF08448">
    <property type="entry name" value="PAS_4"/>
    <property type="match status" value="1"/>
</dbReference>
<evidence type="ECO:0000313" key="6">
    <source>
        <dbReference type="Proteomes" id="UP000005149"/>
    </source>
</evidence>
<dbReference type="PANTHER" id="PTHR45138:SF9">
    <property type="entry name" value="DIGUANYLATE CYCLASE DGCM-RELATED"/>
    <property type="match status" value="1"/>
</dbReference>
<dbReference type="GO" id="GO:0005886">
    <property type="term" value="C:plasma membrane"/>
    <property type="evidence" value="ECO:0007669"/>
    <property type="project" value="TreeGrafter"/>
</dbReference>
<dbReference type="SUPFAM" id="SSF55073">
    <property type="entry name" value="Nucleotide cyclase"/>
    <property type="match status" value="1"/>
</dbReference>
<dbReference type="SUPFAM" id="SSF55785">
    <property type="entry name" value="PYP-like sensor domain (PAS domain)"/>
    <property type="match status" value="1"/>
</dbReference>
<name>K1JE13_9GAMM</name>
<dbReference type="FunFam" id="3.30.70.270:FF:000001">
    <property type="entry name" value="Diguanylate cyclase domain protein"/>
    <property type="match status" value="1"/>
</dbReference>
<dbReference type="InterPro" id="IPR029787">
    <property type="entry name" value="Nucleotide_cyclase"/>
</dbReference>
<dbReference type="EMBL" id="AGWR01000039">
    <property type="protein sequence ID" value="EKB26087.1"/>
    <property type="molecule type" value="Genomic_DNA"/>
</dbReference>
<sequence>MALSVEQLYEVMAQLPDPVFILSEDGYYIEYIGGVEQQSYQDGNPLAGKRLADVLPADMTRWVMDQVTLALDSGQVQVVEYELAAVEVEGIDASVGPQGMQRFEGKIAPLPSRYDGKRAVAWVTRNITGQHELQQRLKLQSETDQLTGLYNRRYFFEHCRQRREREAPCSLVMLDIDHFKQINDRFGHQQGDRALQRFCDCVAAQLRADDLFVRSGGEEFLILLPGMSEPDLQALAERIRAAVAALPADPVAFTVSLGTTLVQPGEEINQALARADEWLYRAKRAGRNRVAHCPAGGRRKEAKQGKPTP</sequence>
<comment type="cofactor">
    <cofactor evidence="1">
        <name>Mg(2+)</name>
        <dbReference type="ChEBI" id="CHEBI:18420"/>
    </cofactor>
</comment>
<evidence type="ECO:0000256" key="2">
    <source>
        <dbReference type="ARBA" id="ARBA00012528"/>
    </source>
</evidence>
<accession>K1JE13</accession>
<evidence type="ECO:0000313" key="5">
    <source>
        <dbReference type="EMBL" id="EKB26087.1"/>
    </source>
</evidence>
<dbReference type="Proteomes" id="UP000005149">
    <property type="component" value="Unassembled WGS sequence"/>
</dbReference>
<dbReference type="GO" id="GO:1902201">
    <property type="term" value="P:negative regulation of bacterial-type flagellum-dependent cell motility"/>
    <property type="evidence" value="ECO:0007669"/>
    <property type="project" value="TreeGrafter"/>
</dbReference>
<dbReference type="InterPro" id="IPR013656">
    <property type="entry name" value="PAS_4"/>
</dbReference>
<protein>
    <recommendedName>
        <fullName evidence="2">diguanylate cyclase</fullName>
        <ecNumber evidence="2">2.7.7.65</ecNumber>
    </recommendedName>
</protein>
<dbReference type="PANTHER" id="PTHR45138">
    <property type="entry name" value="REGULATORY COMPONENTS OF SENSORY TRANSDUCTION SYSTEM"/>
    <property type="match status" value="1"/>
</dbReference>
<gene>
    <name evidence="5" type="ORF">HMPREF1171_03946</name>
</gene>
<evidence type="ECO:0000256" key="1">
    <source>
        <dbReference type="ARBA" id="ARBA00001946"/>
    </source>
</evidence>
<dbReference type="HOGENOM" id="CLU_000445_11_4_6"/>
<dbReference type="RefSeq" id="WP_005308205.1">
    <property type="nucleotide sequence ID" value="NZ_JDWD01000168.1"/>
</dbReference>
<dbReference type="Gene3D" id="3.30.70.270">
    <property type="match status" value="1"/>
</dbReference>
<comment type="caution">
    <text evidence="5">The sequence shown here is derived from an EMBL/GenBank/DDBJ whole genome shotgun (WGS) entry which is preliminary data.</text>
</comment>
<dbReference type="InterPro" id="IPR043128">
    <property type="entry name" value="Rev_trsase/Diguanyl_cyclase"/>
</dbReference>
<organism evidence="5 6">
    <name type="scientific">Aeromonas dhakensis</name>
    <dbReference type="NCBI Taxonomy" id="196024"/>
    <lineage>
        <taxon>Bacteria</taxon>
        <taxon>Pseudomonadati</taxon>
        <taxon>Pseudomonadota</taxon>
        <taxon>Gammaproteobacteria</taxon>
        <taxon>Aeromonadales</taxon>
        <taxon>Aeromonadaceae</taxon>
        <taxon>Aeromonas</taxon>
    </lineage>
</organism>
<dbReference type="Pfam" id="PF00990">
    <property type="entry name" value="GGDEF"/>
    <property type="match status" value="1"/>
</dbReference>
<reference evidence="5 6" key="1">
    <citation type="submission" date="2012-06" db="EMBL/GenBank/DDBJ databases">
        <title>The Genome Sequence of Aeromonas hydrophila SSU.</title>
        <authorList>
            <consortium name="The Broad Institute Genome Sequencing Platform"/>
            <person name="Earl A."/>
            <person name="Ward D."/>
            <person name="Feldgarden M."/>
            <person name="Gevers D."/>
            <person name="Chopra A."/>
            <person name="Walker B."/>
            <person name="Young S.K."/>
            <person name="Zeng Q."/>
            <person name="Gargeya S."/>
            <person name="Fitzgerald M."/>
            <person name="Haas B."/>
            <person name="Abouelleil A."/>
            <person name="Alvarado L."/>
            <person name="Arachchi H.M."/>
            <person name="Berlin A.M."/>
            <person name="Chapman S.B."/>
            <person name="Goldberg J."/>
            <person name="Griggs A."/>
            <person name="Gujja S."/>
            <person name="Hansen M."/>
            <person name="Howarth C."/>
            <person name="Imamovic A."/>
            <person name="Larimer J."/>
            <person name="McCowan C."/>
            <person name="Montmayeur A."/>
            <person name="Murphy C."/>
            <person name="Neiman D."/>
            <person name="Pearson M."/>
            <person name="Priest M."/>
            <person name="Roberts A."/>
            <person name="Saif S."/>
            <person name="Shea T."/>
            <person name="Sisk P."/>
            <person name="Sykes S."/>
            <person name="Wortman J."/>
            <person name="Nusbaum C."/>
            <person name="Birren B."/>
        </authorList>
    </citation>
    <scope>NUCLEOTIDE SEQUENCE [LARGE SCALE GENOMIC DNA]</scope>
    <source>
        <strain evidence="5 6">SSU</strain>
    </source>
</reference>
<dbReference type="InterPro" id="IPR050469">
    <property type="entry name" value="Diguanylate_Cyclase"/>
</dbReference>
<feature type="domain" description="GGDEF" evidence="4">
    <location>
        <begin position="167"/>
        <end position="295"/>
    </location>
</feature>
<dbReference type="InterPro" id="IPR035965">
    <property type="entry name" value="PAS-like_dom_sf"/>
</dbReference>
<dbReference type="PROSITE" id="PS50887">
    <property type="entry name" value="GGDEF"/>
    <property type="match status" value="1"/>
</dbReference>
<dbReference type="EC" id="2.7.7.65" evidence="2"/>